<proteinExistence type="predicted"/>
<evidence type="ECO:0000313" key="1">
    <source>
        <dbReference type="EMBL" id="PKI74530.1"/>
    </source>
</evidence>
<keyword evidence="2" id="KW-1185">Reference proteome</keyword>
<dbReference type="EMBL" id="PGOL01000198">
    <property type="protein sequence ID" value="PKI74530.1"/>
    <property type="molecule type" value="Genomic_DNA"/>
</dbReference>
<dbReference type="Proteomes" id="UP000233551">
    <property type="component" value="Unassembled WGS sequence"/>
</dbReference>
<protein>
    <submittedName>
        <fullName evidence="1">Uncharacterized protein</fullName>
    </submittedName>
</protein>
<dbReference type="AlphaFoldDB" id="A0A2I0L1P4"/>
<gene>
    <name evidence="1" type="ORF">CRG98_005072</name>
</gene>
<sequence>MGVDGWMCSRIVVISAFRGRASKACRETFMITDASLGELGRAPVGHLKLVPRPRWSLGALGPLRGAVCLSVERAPGALSEKASVRDRGVLA</sequence>
<comment type="caution">
    <text evidence="1">The sequence shown here is derived from an EMBL/GenBank/DDBJ whole genome shotgun (WGS) entry which is preliminary data.</text>
</comment>
<name>A0A2I0L1P4_PUNGR</name>
<reference evidence="1 2" key="1">
    <citation type="submission" date="2017-11" db="EMBL/GenBank/DDBJ databases">
        <title>De-novo sequencing of pomegranate (Punica granatum L.) genome.</title>
        <authorList>
            <person name="Akparov Z."/>
            <person name="Amiraslanov A."/>
            <person name="Hajiyeva S."/>
            <person name="Abbasov M."/>
            <person name="Kaur K."/>
            <person name="Hamwieh A."/>
            <person name="Solovyev V."/>
            <person name="Salamov A."/>
            <person name="Braich B."/>
            <person name="Kosarev P."/>
            <person name="Mahmoud A."/>
            <person name="Hajiyev E."/>
            <person name="Babayeva S."/>
            <person name="Izzatullayeva V."/>
            <person name="Mammadov A."/>
            <person name="Mammadov A."/>
            <person name="Sharifova S."/>
            <person name="Ojaghi J."/>
            <person name="Eynullazada K."/>
            <person name="Bayramov B."/>
            <person name="Abdulazimova A."/>
            <person name="Shahmuradov I."/>
        </authorList>
    </citation>
    <scope>NUCLEOTIDE SEQUENCE [LARGE SCALE GENOMIC DNA]</scope>
    <source>
        <strain evidence="2">cv. AG2017</strain>
        <tissue evidence="1">Leaf</tissue>
    </source>
</reference>
<organism evidence="1 2">
    <name type="scientific">Punica granatum</name>
    <name type="common">Pomegranate</name>
    <dbReference type="NCBI Taxonomy" id="22663"/>
    <lineage>
        <taxon>Eukaryota</taxon>
        <taxon>Viridiplantae</taxon>
        <taxon>Streptophyta</taxon>
        <taxon>Embryophyta</taxon>
        <taxon>Tracheophyta</taxon>
        <taxon>Spermatophyta</taxon>
        <taxon>Magnoliopsida</taxon>
        <taxon>eudicotyledons</taxon>
        <taxon>Gunneridae</taxon>
        <taxon>Pentapetalae</taxon>
        <taxon>rosids</taxon>
        <taxon>malvids</taxon>
        <taxon>Myrtales</taxon>
        <taxon>Lythraceae</taxon>
        <taxon>Punica</taxon>
    </lineage>
</organism>
<accession>A0A2I0L1P4</accession>
<evidence type="ECO:0000313" key="2">
    <source>
        <dbReference type="Proteomes" id="UP000233551"/>
    </source>
</evidence>